<keyword evidence="2" id="KW-0812">Transmembrane</keyword>
<reference evidence="3" key="1">
    <citation type="submission" date="2021-05" db="EMBL/GenBank/DDBJ databases">
        <authorList>
            <person name="Stam R."/>
        </authorList>
    </citation>
    <scope>NUCLEOTIDE SEQUENCE</scope>
    <source>
        <strain evidence="3">CS162</strain>
    </source>
</reference>
<protein>
    <submittedName>
        <fullName evidence="3">Uncharacterized protein</fullName>
    </submittedName>
</protein>
<feature type="transmembrane region" description="Helical" evidence="2">
    <location>
        <begin position="49"/>
        <end position="70"/>
    </location>
</feature>
<dbReference type="PANTHER" id="PTHR37544:SF3">
    <property type="entry name" value="SPRAY"/>
    <property type="match status" value="1"/>
</dbReference>
<keyword evidence="2" id="KW-0472">Membrane</keyword>
<name>A0A8J2I5X9_9PLEO</name>
<proteinExistence type="predicted"/>
<evidence type="ECO:0000256" key="1">
    <source>
        <dbReference type="SAM" id="MobiDB-lite"/>
    </source>
</evidence>
<dbReference type="Proteomes" id="UP000676310">
    <property type="component" value="Unassembled WGS sequence"/>
</dbReference>
<sequence>MDASLAPVARSSFPDSAGPKKSHTITSVFKRGDEHQTKLWKSTALRAPVLIFTILICWAIIAVLQYLLICSQRDKGIVFAPKINDLPLSRTFLYLYFPTIVAVIFSIYWAWIDLETKRLEPYYQLSKKDGALGKDSLLLHYPFDFVPLVPFKAAKDRHWPVFWASLAVVLVTWGVVPLQAGIFSVRTVTRTTSTTFAVSTSSIPIEQQSSTLNLGYMQSTYGIVSLNETLPQYMGRNYTLAPFRPSTDLHTTGQASGIWTTRTTKYSLDLYCEDVSHKADNSTRVVYTSNSGCNFTTGLTGNVTKGNIPGYEGEAYANKDYVSMFVGYHNGGFADFSLDSVCDESSNTTFYAAFSKNKARSEDPPEDVTAVFCKPLYYQQAVMATVDMTTRMPLKVEPLTDKEPLPWHVFNTTMFETLLNAGSLSGEVRGDILPAKSPPRYIETIARARNGQLSLSVGAGSIVQPMVGLAIGAGTDTLESYLEWKGLSKAYAEAYRVLFARAMVDVLGNSFSTFDTTSGQQRVTSEAVVLEPVFVYIVEGLLGLISIATIALLVLSLMQKRSLRTNMGTIASVMSIVADNEPLLLDFADLDCCPVEDMQHIIGEKRYKLINEDSRTSIIEIDDAIDFSAGPQLLTSGQRRDTPTNIAKPVRPKEFSLWVAAPFINLFIVLAVVLGVIFAKARANGLPLPSSNTIVQNILENYVPTAFATLIEPMWVLINRLLCMLRPLEELQGCNAKAKKSIDLDYSSLPPQLVIFKALKSKHYVLAAVCGMALLSNVLAVAFSGIFNQSSTEVRQSQTMVSTFDLKFVTINGSVGPESHQQFGSHESSGAYEGGNGEDQFLIAESNYTRDTPLPAWTDDRLFYRPFSWTNESGNSINGSDNSRMEATTQAFGAELDCEELELSKDVNARIDVDSSIRVSINVTVPTEDGNVRCSSQSLTLRPGPISATLTCVTGSSAAELVSVLQPRINSTQREKDVCMGTVVMGWLREPQGLCPLGKNLTITESNSMFVRCRPKFQMGTATIQVDGAGRLVRKANNFTLAEIGTSNETLKEVFTNEPINLIGQSNKYLFKYDANGWHNDSFADDFMNYFVRRGSNSSRLIDPSLPPPTFEDVAKPLSDAYSKLFAIWLGTNKDLLLVKSDTPAPTLQAWKLEQTQHIFVSMPMFIIAEAILCIYTVAAVFVYLYRPGQYLARLPISIASMIALFAASSAVQDLQGTSHLDKKGRAQHLEAIDSKYGYGSFVGAGDGRVHIGIEKTPFVRVRSKTTWLGKRVGLGGRDRLVDNS</sequence>
<evidence type="ECO:0000313" key="4">
    <source>
        <dbReference type="Proteomes" id="UP000676310"/>
    </source>
</evidence>
<comment type="caution">
    <text evidence="3">The sequence shown here is derived from an EMBL/GenBank/DDBJ whole genome shotgun (WGS) entry which is preliminary data.</text>
</comment>
<feature type="transmembrane region" description="Helical" evidence="2">
    <location>
        <begin position="699"/>
        <end position="718"/>
    </location>
</feature>
<keyword evidence="4" id="KW-1185">Reference proteome</keyword>
<feature type="transmembrane region" description="Helical" evidence="2">
    <location>
        <begin position="533"/>
        <end position="557"/>
    </location>
</feature>
<organism evidence="3 4">
    <name type="scientific">Alternaria atra</name>
    <dbReference type="NCBI Taxonomy" id="119953"/>
    <lineage>
        <taxon>Eukaryota</taxon>
        <taxon>Fungi</taxon>
        <taxon>Dikarya</taxon>
        <taxon>Ascomycota</taxon>
        <taxon>Pezizomycotina</taxon>
        <taxon>Dothideomycetes</taxon>
        <taxon>Pleosporomycetidae</taxon>
        <taxon>Pleosporales</taxon>
        <taxon>Pleosporineae</taxon>
        <taxon>Pleosporaceae</taxon>
        <taxon>Alternaria</taxon>
        <taxon>Alternaria sect. Ulocladioides</taxon>
    </lineage>
</organism>
<gene>
    <name evidence="3" type="ORF">ALTATR162_LOCUS5950</name>
</gene>
<feature type="transmembrane region" description="Helical" evidence="2">
    <location>
        <begin position="655"/>
        <end position="679"/>
    </location>
</feature>
<dbReference type="EMBL" id="CAJRGZ010000019">
    <property type="protein sequence ID" value="CAG5161028.1"/>
    <property type="molecule type" value="Genomic_DNA"/>
</dbReference>
<feature type="transmembrane region" description="Helical" evidence="2">
    <location>
        <begin position="764"/>
        <end position="787"/>
    </location>
</feature>
<feature type="transmembrane region" description="Helical" evidence="2">
    <location>
        <begin position="91"/>
        <end position="111"/>
    </location>
</feature>
<keyword evidence="2" id="KW-1133">Transmembrane helix</keyword>
<evidence type="ECO:0000256" key="2">
    <source>
        <dbReference type="SAM" id="Phobius"/>
    </source>
</evidence>
<dbReference type="PANTHER" id="PTHR37544">
    <property type="entry name" value="SPRAY-RELATED"/>
    <property type="match status" value="1"/>
</dbReference>
<accession>A0A8J2I5X9</accession>
<dbReference type="GeneID" id="67017785"/>
<dbReference type="RefSeq" id="XP_043169505.1">
    <property type="nucleotide sequence ID" value="XM_043313570.1"/>
</dbReference>
<feature type="transmembrane region" description="Helical" evidence="2">
    <location>
        <begin position="1159"/>
        <end position="1185"/>
    </location>
</feature>
<evidence type="ECO:0000313" key="3">
    <source>
        <dbReference type="EMBL" id="CAG5161028.1"/>
    </source>
</evidence>
<dbReference type="OrthoDB" id="3248909at2759"/>
<feature type="region of interest" description="Disordered" evidence="1">
    <location>
        <begin position="1"/>
        <end position="24"/>
    </location>
</feature>
<dbReference type="Pfam" id="PF11915">
    <property type="entry name" value="DUF3433"/>
    <property type="match status" value="2"/>
</dbReference>
<dbReference type="InterPro" id="IPR021840">
    <property type="entry name" value="DUF3433"/>
</dbReference>
<feature type="transmembrane region" description="Helical" evidence="2">
    <location>
        <begin position="1192"/>
        <end position="1212"/>
    </location>
</feature>
<feature type="transmembrane region" description="Helical" evidence="2">
    <location>
        <begin position="161"/>
        <end position="183"/>
    </location>
</feature>